<evidence type="ECO:0000313" key="4">
    <source>
        <dbReference type="EMBL" id="GAA2103944.1"/>
    </source>
</evidence>
<feature type="transmembrane region" description="Helical" evidence="2">
    <location>
        <begin position="126"/>
        <end position="159"/>
    </location>
</feature>
<feature type="compositionally biased region" description="Low complexity" evidence="1">
    <location>
        <begin position="35"/>
        <end position="73"/>
    </location>
</feature>
<dbReference type="Pfam" id="PF13828">
    <property type="entry name" value="DUF4190"/>
    <property type="match status" value="1"/>
</dbReference>
<evidence type="ECO:0000256" key="1">
    <source>
        <dbReference type="SAM" id="MobiDB-lite"/>
    </source>
</evidence>
<keyword evidence="2" id="KW-1133">Transmembrane helix</keyword>
<dbReference type="Proteomes" id="UP001500016">
    <property type="component" value="Unassembled WGS sequence"/>
</dbReference>
<keyword evidence="5" id="KW-1185">Reference proteome</keyword>
<proteinExistence type="predicted"/>
<protein>
    <recommendedName>
        <fullName evidence="3">DUF4190 domain-containing protein</fullName>
    </recommendedName>
</protein>
<name>A0ABN2X3H9_9ACTN</name>
<feature type="domain" description="DUF4190" evidence="3">
    <location>
        <begin position="126"/>
        <end position="191"/>
    </location>
</feature>
<reference evidence="4 5" key="1">
    <citation type="journal article" date="2019" name="Int. J. Syst. Evol. Microbiol.">
        <title>The Global Catalogue of Microorganisms (GCM) 10K type strain sequencing project: providing services to taxonomists for standard genome sequencing and annotation.</title>
        <authorList>
            <consortium name="The Broad Institute Genomics Platform"/>
            <consortium name="The Broad Institute Genome Sequencing Center for Infectious Disease"/>
            <person name="Wu L."/>
            <person name="Ma J."/>
        </authorList>
    </citation>
    <scope>NUCLEOTIDE SEQUENCE [LARGE SCALE GENOMIC DNA]</scope>
    <source>
        <strain evidence="4 5">JCM 15478</strain>
    </source>
</reference>
<organism evidence="4 5">
    <name type="scientific">Streptomyces albiaxialis</name>
    <dbReference type="NCBI Taxonomy" id="329523"/>
    <lineage>
        <taxon>Bacteria</taxon>
        <taxon>Bacillati</taxon>
        <taxon>Actinomycetota</taxon>
        <taxon>Actinomycetes</taxon>
        <taxon>Kitasatosporales</taxon>
        <taxon>Streptomycetaceae</taxon>
        <taxon>Streptomyces</taxon>
    </lineage>
</organism>
<keyword evidence="2" id="KW-0472">Membrane</keyword>
<feature type="region of interest" description="Disordered" evidence="1">
    <location>
        <begin position="204"/>
        <end position="235"/>
    </location>
</feature>
<comment type="caution">
    <text evidence="4">The sequence shown here is derived from an EMBL/GenBank/DDBJ whole genome shotgun (WGS) entry which is preliminary data.</text>
</comment>
<evidence type="ECO:0000259" key="3">
    <source>
        <dbReference type="Pfam" id="PF13828"/>
    </source>
</evidence>
<evidence type="ECO:0000256" key="2">
    <source>
        <dbReference type="SAM" id="Phobius"/>
    </source>
</evidence>
<dbReference type="InterPro" id="IPR025241">
    <property type="entry name" value="DUF4190"/>
</dbReference>
<keyword evidence="2" id="KW-0812">Transmembrane</keyword>
<gene>
    <name evidence="4" type="ORF">GCM10009801_79220</name>
</gene>
<sequence>MRDGAGSGQPDDEIPPPIPPAPDGAGVTGPYGSAYGPQGPHGPHGSPGSYGPHGPNGSHGPHGPHSSYGPHGSHGPYGYGAYGAAGQQPYGTSSQMNGTVPPSSGYGSGYGYGWQGPPLPTGMSTAAMVLGIISLVLAVSCWGAPLGVITSVVALCLGVGARRRVRRGELGGRGQASSGFVMGIVGLCLSVTVSVLLAVALASASDDPDEPGPGGGSDPDSYDARGVVATRVLNR</sequence>
<feature type="region of interest" description="Disordered" evidence="1">
    <location>
        <begin position="1"/>
        <end position="73"/>
    </location>
</feature>
<accession>A0ABN2X3H9</accession>
<feature type="transmembrane region" description="Helical" evidence="2">
    <location>
        <begin position="180"/>
        <end position="204"/>
    </location>
</feature>
<evidence type="ECO:0000313" key="5">
    <source>
        <dbReference type="Proteomes" id="UP001500016"/>
    </source>
</evidence>
<dbReference type="EMBL" id="BAAAPE010000029">
    <property type="protein sequence ID" value="GAA2103944.1"/>
    <property type="molecule type" value="Genomic_DNA"/>
</dbReference>